<gene>
    <name evidence="2" type="ORF">HETIRDRAFT_451275</name>
</gene>
<proteinExistence type="predicted"/>
<reference evidence="2 3" key="1">
    <citation type="journal article" date="2012" name="New Phytol.">
        <title>Insight into trade-off between wood decay and parasitism from the genome of a fungal forest pathogen.</title>
        <authorList>
            <person name="Olson A."/>
            <person name="Aerts A."/>
            <person name="Asiegbu F."/>
            <person name="Belbahri L."/>
            <person name="Bouzid O."/>
            <person name="Broberg A."/>
            <person name="Canback B."/>
            <person name="Coutinho P.M."/>
            <person name="Cullen D."/>
            <person name="Dalman K."/>
            <person name="Deflorio G."/>
            <person name="van Diepen L.T."/>
            <person name="Dunand C."/>
            <person name="Duplessis S."/>
            <person name="Durling M."/>
            <person name="Gonthier P."/>
            <person name="Grimwood J."/>
            <person name="Fossdal C.G."/>
            <person name="Hansson D."/>
            <person name="Henrissat B."/>
            <person name="Hietala A."/>
            <person name="Himmelstrand K."/>
            <person name="Hoffmeister D."/>
            <person name="Hogberg N."/>
            <person name="James T.Y."/>
            <person name="Karlsson M."/>
            <person name="Kohler A."/>
            <person name="Kues U."/>
            <person name="Lee Y.H."/>
            <person name="Lin Y.C."/>
            <person name="Lind M."/>
            <person name="Lindquist E."/>
            <person name="Lombard V."/>
            <person name="Lucas S."/>
            <person name="Lunden K."/>
            <person name="Morin E."/>
            <person name="Murat C."/>
            <person name="Park J."/>
            <person name="Raffaello T."/>
            <person name="Rouze P."/>
            <person name="Salamov A."/>
            <person name="Schmutz J."/>
            <person name="Solheim H."/>
            <person name="Stahlberg J."/>
            <person name="Velez H."/>
            <person name="de Vries R.P."/>
            <person name="Wiebenga A."/>
            <person name="Woodward S."/>
            <person name="Yakovlev I."/>
            <person name="Garbelotto M."/>
            <person name="Martin F."/>
            <person name="Grigoriev I.V."/>
            <person name="Stenlid J."/>
        </authorList>
    </citation>
    <scope>NUCLEOTIDE SEQUENCE [LARGE SCALE GENOMIC DNA]</scope>
    <source>
        <strain evidence="2 3">TC 32-1</strain>
    </source>
</reference>
<evidence type="ECO:0000256" key="1">
    <source>
        <dbReference type="SAM" id="MobiDB-lite"/>
    </source>
</evidence>
<feature type="region of interest" description="Disordered" evidence="1">
    <location>
        <begin position="1"/>
        <end position="30"/>
    </location>
</feature>
<dbReference type="InParanoid" id="W4K6X3"/>
<dbReference type="KEGG" id="hir:HETIRDRAFT_451275"/>
<dbReference type="AlphaFoldDB" id="W4K6X3"/>
<name>W4K6X3_HETIT</name>
<dbReference type="EMBL" id="KI925458">
    <property type="protein sequence ID" value="ETW81499.1"/>
    <property type="molecule type" value="Genomic_DNA"/>
</dbReference>
<organism evidence="2 3">
    <name type="scientific">Heterobasidion irregulare (strain TC 32-1)</name>
    <dbReference type="NCBI Taxonomy" id="747525"/>
    <lineage>
        <taxon>Eukaryota</taxon>
        <taxon>Fungi</taxon>
        <taxon>Dikarya</taxon>
        <taxon>Basidiomycota</taxon>
        <taxon>Agaricomycotina</taxon>
        <taxon>Agaricomycetes</taxon>
        <taxon>Russulales</taxon>
        <taxon>Bondarzewiaceae</taxon>
        <taxon>Heterobasidion</taxon>
        <taxon>Heterobasidion annosum species complex</taxon>
    </lineage>
</organism>
<keyword evidence="3" id="KW-1185">Reference proteome</keyword>
<dbReference type="HOGENOM" id="CLU_776248_0_0_1"/>
<evidence type="ECO:0000313" key="3">
    <source>
        <dbReference type="Proteomes" id="UP000030671"/>
    </source>
</evidence>
<dbReference type="GeneID" id="20676135"/>
<dbReference type="Proteomes" id="UP000030671">
    <property type="component" value="Unassembled WGS sequence"/>
</dbReference>
<feature type="compositionally biased region" description="Polar residues" evidence="1">
    <location>
        <begin position="328"/>
        <end position="357"/>
    </location>
</feature>
<feature type="region of interest" description="Disordered" evidence="1">
    <location>
        <begin position="62"/>
        <end position="119"/>
    </location>
</feature>
<accession>W4K6X3</accession>
<feature type="region of interest" description="Disordered" evidence="1">
    <location>
        <begin position="315"/>
        <end position="357"/>
    </location>
</feature>
<feature type="compositionally biased region" description="Pro residues" evidence="1">
    <location>
        <begin position="86"/>
        <end position="98"/>
    </location>
</feature>
<feature type="region of interest" description="Disordered" evidence="1">
    <location>
        <begin position="134"/>
        <end position="153"/>
    </location>
</feature>
<protein>
    <submittedName>
        <fullName evidence="2">Uncharacterized protein</fullName>
    </submittedName>
</protein>
<dbReference type="RefSeq" id="XP_009546141.1">
    <property type="nucleotide sequence ID" value="XM_009547846.1"/>
</dbReference>
<sequence length="357" mass="39475">MISNRSRLQLPHLHRQIGPTPTPRDLHRRRRSTLPILPALRSHCQAPKPRAKTLLARALRLASSNVPQHHQIPRTSWTPHRQIPRTSPPPSPPKPPRSSTPKLNNAGNPLREGRARPRIRLRPECVGVSEEGPRACESWRAPGGPSEFSEHDGRLGRCAGSARVGLGWLGGRQGGGEEWNARGAVVARRQGRRRRAVEVSPTAKVIAPDVRQERAASHMFVRRSSFDLGLLGGLAAISPRPDAGADLDEWLRVESSKEDQPRPYYQRPLSCGNYRTAVDPILFFTKYLGRNPTAFTFDDAPLNAEDLLAPQQSSLRRTLRAPIPNPPGRSSTGRQLTQPLGPQMSHASVSHRLSFTG</sequence>
<feature type="compositionally biased region" description="Polar residues" evidence="1">
    <location>
        <begin position="63"/>
        <end position="79"/>
    </location>
</feature>
<evidence type="ECO:0000313" key="2">
    <source>
        <dbReference type="EMBL" id="ETW81499.1"/>
    </source>
</evidence>